<accession>A0A0G2HJR9</accession>
<comment type="caution">
    <text evidence="1">The sequence shown here is derived from an EMBL/GenBank/DDBJ whole genome shotgun (WGS) entry which is preliminary data.</text>
</comment>
<protein>
    <submittedName>
        <fullName evidence="1">Uncharacterized protein</fullName>
    </submittedName>
</protein>
<organism evidence="1 2">
    <name type="scientific">Candidatus Synechococcus spongiarum SP3</name>
    <dbReference type="NCBI Taxonomy" id="1604020"/>
    <lineage>
        <taxon>Bacteria</taxon>
        <taxon>Bacillati</taxon>
        <taxon>Cyanobacteriota</taxon>
        <taxon>Cyanophyceae</taxon>
        <taxon>Synechococcales</taxon>
        <taxon>Synechococcaceae</taxon>
        <taxon>Synechococcus</taxon>
    </lineage>
</organism>
<proteinExistence type="predicted"/>
<dbReference type="PATRIC" id="fig|1604020.3.peg.1341"/>
<gene>
    <name evidence="1" type="ORF">TE42_10615</name>
</gene>
<evidence type="ECO:0000313" key="1">
    <source>
        <dbReference type="EMBL" id="KKZ10212.1"/>
    </source>
</evidence>
<dbReference type="Proteomes" id="UP000035067">
    <property type="component" value="Unassembled WGS sequence"/>
</dbReference>
<dbReference type="EMBL" id="JXQG01000111">
    <property type="protein sequence ID" value="KKZ10212.1"/>
    <property type="molecule type" value="Genomic_DNA"/>
</dbReference>
<name>A0A0G2HJR9_9SYNE</name>
<dbReference type="AlphaFoldDB" id="A0A0G2HJR9"/>
<sequence>MDLGQDRFGGRHPAKGTGSGVVVLHKVIDFADECSNVGKQSVSNRFLDNDTKGTLWQHGLDSLQCLDLRLLVSTEHDRGSRWIQVRAYSVLHLIHKVGIVVELDGN</sequence>
<evidence type="ECO:0000313" key="2">
    <source>
        <dbReference type="Proteomes" id="UP000035067"/>
    </source>
</evidence>
<reference evidence="1 2" key="1">
    <citation type="submission" date="2015-01" db="EMBL/GenBank/DDBJ databases">
        <title>Lifestyle Evolution in Cyanobacterial Symbionts of Sponges.</title>
        <authorList>
            <person name="Burgsdorf I."/>
            <person name="Slaby B.M."/>
            <person name="Handley K.M."/>
            <person name="Haber M."/>
            <person name="Blom J."/>
            <person name="Marshall C.W."/>
            <person name="Gilbert J.A."/>
            <person name="Hentschel U."/>
            <person name="Steindler L."/>
        </authorList>
    </citation>
    <scope>NUCLEOTIDE SEQUENCE [LARGE SCALE GENOMIC DNA]</scope>
    <source>
        <strain evidence="1">SP3</strain>
    </source>
</reference>